<dbReference type="InterPro" id="IPR009057">
    <property type="entry name" value="Homeodomain-like_sf"/>
</dbReference>
<organism evidence="4 5">
    <name type="scientific">Vallitalea pronyensis</name>
    <dbReference type="NCBI Taxonomy" id="1348613"/>
    <lineage>
        <taxon>Bacteria</taxon>
        <taxon>Bacillati</taxon>
        <taxon>Bacillota</taxon>
        <taxon>Clostridia</taxon>
        <taxon>Lachnospirales</taxon>
        <taxon>Vallitaleaceae</taxon>
        <taxon>Vallitalea</taxon>
    </lineage>
</organism>
<evidence type="ECO:0000256" key="1">
    <source>
        <dbReference type="ARBA" id="ARBA00023125"/>
    </source>
</evidence>
<dbReference type="RefSeq" id="WP_212694070.1">
    <property type="nucleotide sequence ID" value="NZ_CP058649.1"/>
</dbReference>
<evidence type="ECO:0000259" key="3">
    <source>
        <dbReference type="PROSITE" id="PS50977"/>
    </source>
</evidence>
<dbReference type="Pfam" id="PF00440">
    <property type="entry name" value="TetR_N"/>
    <property type="match status" value="1"/>
</dbReference>
<feature type="DNA-binding region" description="H-T-H motif" evidence="2">
    <location>
        <begin position="24"/>
        <end position="43"/>
    </location>
</feature>
<gene>
    <name evidence="4" type="ORF">HZI73_14305</name>
</gene>
<dbReference type="SUPFAM" id="SSF46689">
    <property type="entry name" value="Homeodomain-like"/>
    <property type="match status" value="1"/>
</dbReference>
<dbReference type="Proteomes" id="UP000683246">
    <property type="component" value="Chromosome"/>
</dbReference>
<dbReference type="GO" id="GO:0003677">
    <property type="term" value="F:DNA binding"/>
    <property type="evidence" value="ECO:0007669"/>
    <property type="project" value="UniProtKB-UniRule"/>
</dbReference>
<dbReference type="Pfam" id="PF22604">
    <property type="entry name" value="TetR_HI_0893_C"/>
    <property type="match status" value="1"/>
</dbReference>
<protein>
    <submittedName>
        <fullName evidence="4">TetR/AcrR family transcriptional regulator</fullName>
    </submittedName>
</protein>
<dbReference type="EMBL" id="CP058649">
    <property type="protein sequence ID" value="QUI23386.1"/>
    <property type="molecule type" value="Genomic_DNA"/>
</dbReference>
<keyword evidence="1 2" id="KW-0238">DNA-binding</keyword>
<evidence type="ECO:0000313" key="5">
    <source>
        <dbReference type="Proteomes" id="UP000683246"/>
    </source>
</evidence>
<dbReference type="Gene3D" id="1.10.357.10">
    <property type="entry name" value="Tetracycline Repressor, domain 2"/>
    <property type="match status" value="1"/>
</dbReference>
<dbReference type="PANTHER" id="PTHR43479">
    <property type="entry name" value="ACREF/ENVCD OPERON REPRESSOR-RELATED"/>
    <property type="match status" value="1"/>
</dbReference>
<keyword evidence="5" id="KW-1185">Reference proteome</keyword>
<dbReference type="PROSITE" id="PS50977">
    <property type="entry name" value="HTH_TETR_2"/>
    <property type="match status" value="1"/>
</dbReference>
<dbReference type="InterPro" id="IPR050624">
    <property type="entry name" value="HTH-type_Tx_Regulator"/>
</dbReference>
<dbReference type="KEGG" id="vpy:HZI73_14305"/>
<evidence type="ECO:0000313" key="4">
    <source>
        <dbReference type="EMBL" id="QUI23386.1"/>
    </source>
</evidence>
<dbReference type="PANTHER" id="PTHR43479:SF11">
    <property type="entry name" value="ACREF_ENVCD OPERON REPRESSOR-RELATED"/>
    <property type="match status" value="1"/>
</dbReference>
<name>A0A8J8MKW6_9FIRM</name>
<dbReference type="InterPro" id="IPR054422">
    <property type="entry name" value="TetR-like_HI_0893_C"/>
</dbReference>
<evidence type="ECO:0000256" key="2">
    <source>
        <dbReference type="PROSITE-ProRule" id="PRU00335"/>
    </source>
</evidence>
<dbReference type="InterPro" id="IPR001647">
    <property type="entry name" value="HTH_TetR"/>
</dbReference>
<reference evidence="4" key="1">
    <citation type="submission" date="2020-07" db="EMBL/GenBank/DDBJ databases">
        <title>Vallitalea pronyensis genome.</title>
        <authorList>
            <person name="Postec A."/>
        </authorList>
    </citation>
    <scope>NUCLEOTIDE SEQUENCE</scope>
    <source>
        <strain evidence="4">FatNI3</strain>
    </source>
</reference>
<dbReference type="PRINTS" id="PR00455">
    <property type="entry name" value="HTHTETR"/>
</dbReference>
<feature type="domain" description="HTH tetR-type" evidence="3">
    <location>
        <begin position="1"/>
        <end position="61"/>
    </location>
</feature>
<dbReference type="AlphaFoldDB" id="A0A8J8MKW6"/>
<sequence length="186" mass="21783">MITRDKLIQATIELVADNGLYDVPTSKIAKKAQYSEATIYKHFKSKVELLIEAYLNIKSNVDRTLFIHVEGITDPTKKYYKIWSNYLEYFVNHPKELSYYQQFSHSTYMNHIIIERGKEQLSSLTNYLTENIESGFFRDLPISFYYAYAYVPVLELANSIVNAEIQLTDQLKEEAIQCTLRVILNR</sequence>
<proteinExistence type="predicted"/>
<accession>A0A8J8MKW6</accession>